<feature type="transmembrane region" description="Helical" evidence="6">
    <location>
        <begin position="180"/>
        <end position="202"/>
    </location>
</feature>
<keyword evidence="4 6" id="KW-1133">Transmembrane helix</keyword>
<dbReference type="PANTHER" id="PTHR48022:SF79">
    <property type="entry name" value="LACTOSE PERMEASE, PUTATIVE (AFU_ORTHOLOGUE AFUA_6G01860)-RELATED"/>
    <property type="match status" value="1"/>
</dbReference>
<evidence type="ECO:0000256" key="2">
    <source>
        <dbReference type="ARBA" id="ARBA00010992"/>
    </source>
</evidence>
<keyword evidence="9" id="KW-1185">Reference proteome</keyword>
<dbReference type="PROSITE" id="PS00216">
    <property type="entry name" value="SUGAR_TRANSPORT_1"/>
    <property type="match status" value="2"/>
</dbReference>
<feature type="transmembrane region" description="Helical" evidence="6">
    <location>
        <begin position="89"/>
        <end position="107"/>
    </location>
</feature>
<dbReference type="Pfam" id="PF00083">
    <property type="entry name" value="Sugar_tr"/>
    <property type="match status" value="1"/>
</dbReference>
<dbReference type="GO" id="GO:0016020">
    <property type="term" value="C:membrane"/>
    <property type="evidence" value="ECO:0007669"/>
    <property type="project" value="UniProtKB-SubCell"/>
</dbReference>
<reference evidence="8" key="1">
    <citation type="submission" date="2023-11" db="EMBL/GenBank/DDBJ databases">
        <authorList>
            <person name="De Vega J J."/>
            <person name="De Vega J J."/>
        </authorList>
    </citation>
    <scope>NUCLEOTIDE SEQUENCE</scope>
</reference>
<feature type="transmembrane region" description="Helical" evidence="6">
    <location>
        <begin position="208"/>
        <end position="229"/>
    </location>
</feature>
<keyword evidence="5 6" id="KW-0472">Membrane</keyword>
<dbReference type="AlphaFoldDB" id="A0AAD2HGF3"/>
<protein>
    <recommendedName>
        <fullName evidence="7">Major facilitator superfamily (MFS) profile domain-containing protein</fullName>
    </recommendedName>
</protein>
<dbReference type="InterPro" id="IPR020846">
    <property type="entry name" value="MFS_dom"/>
</dbReference>
<dbReference type="GO" id="GO:0005351">
    <property type="term" value="F:carbohydrate:proton symporter activity"/>
    <property type="evidence" value="ECO:0007669"/>
    <property type="project" value="TreeGrafter"/>
</dbReference>
<sequence length="588" mass="63112">MRPSLSSIGSRQNPKRHIIASPIRHLTRPRLHFLPLLRTMSEKQHTDTEDSRTEISAPAHGSVDHILDPELAAALSAGPRLSATSRTALRLYLVLTVAFMGSLSFGFDTSVIGSVNGLIQFIHYFGLQGGASGGGQGIVAGVLISMFSLGCIPALAVAAPIADRFGRRAGMVDGSPPSMIVGSSLALQFCASVVILTGVAVVTSAQNITSLLVGRFLVGFGSTISHAAAPAYVAEMSPPQVSAALQYLSLLTGSQWRGRLAGISNAFTFIGTMTSSGLVIGTGRLRSSLSWRLPLAVQFIPSLVILFGSPRWLMSAGRADEARRVLARYHAADGDENAPVVLLEFQELQEHIKPEAKKRLWDYSSLFNSRGSRYRMLITLWLGLCCLLSGPGIFYFSTVALHLAGVNTQNERLVLSFTASAIGAAGALIGAILADKIGRRTLWLWGSAVCAAALVLTGVFTAHKMTEAAIAFFLFLSFALNTTYMPLQGIYPSECLTYAHRSKGLVLFAAIQSAGALCNTFGGSIAYKNIGWRYFLVPAAFDAVQTLVVWLFAVETKGRTLEELDVIFQERNPVAASINKRRETSEKN</sequence>
<evidence type="ECO:0000313" key="9">
    <source>
        <dbReference type="Proteomes" id="UP001295794"/>
    </source>
</evidence>
<gene>
    <name evidence="8" type="ORF">MYCIT1_LOCUS23034</name>
</gene>
<comment type="similarity">
    <text evidence="2">Belongs to the major facilitator superfamily. Sugar transporter (TC 2.A.1.1) family.</text>
</comment>
<feature type="transmembrane region" description="Helical" evidence="6">
    <location>
        <begin position="532"/>
        <end position="554"/>
    </location>
</feature>
<organism evidence="8 9">
    <name type="scientific">Mycena citricolor</name>
    <dbReference type="NCBI Taxonomy" id="2018698"/>
    <lineage>
        <taxon>Eukaryota</taxon>
        <taxon>Fungi</taxon>
        <taxon>Dikarya</taxon>
        <taxon>Basidiomycota</taxon>
        <taxon>Agaricomycotina</taxon>
        <taxon>Agaricomycetes</taxon>
        <taxon>Agaricomycetidae</taxon>
        <taxon>Agaricales</taxon>
        <taxon>Marasmiineae</taxon>
        <taxon>Mycenaceae</taxon>
        <taxon>Mycena</taxon>
    </lineage>
</organism>
<dbReference type="PROSITE" id="PS50850">
    <property type="entry name" value="MFS"/>
    <property type="match status" value="1"/>
</dbReference>
<dbReference type="Gene3D" id="1.20.1250.20">
    <property type="entry name" value="MFS general substrate transporter like domains"/>
    <property type="match status" value="1"/>
</dbReference>
<evidence type="ECO:0000256" key="6">
    <source>
        <dbReference type="SAM" id="Phobius"/>
    </source>
</evidence>
<dbReference type="Proteomes" id="UP001295794">
    <property type="component" value="Unassembled WGS sequence"/>
</dbReference>
<feature type="transmembrane region" description="Helical" evidence="6">
    <location>
        <begin position="377"/>
        <end position="401"/>
    </location>
</feature>
<evidence type="ECO:0000256" key="4">
    <source>
        <dbReference type="ARBA" id="ARBA00022989"/>
    </source>
</evidence>
<evidence type="ECO:0000256" key="5">
    <source>
        <dbReference type="ARBA" id="ARBA00023136"/>
    </source>
</evidence>
<name>A0AAD2HGF3_9AGAR</name>
<dbReference type="InterPro" id="IPR050360">
    <property type="entry name" value="MFS_Sugar_Transporters"/>
</dbReference>
<feature type="domain" description="Major facilitator superfamily (MFS) profile" evidence="7">
    <location>
        <begin position="94"/>
        <end position="557"/>
    </location>
</feature>
<dbReference type="InterPro" id="IPR005828">
    <property type="entry name" value="MFS_sugar_transport-like"/>
</dbReference>
<dbReference type="SUPFAM" id="SSF103473">
    <property type="entry name" value="MFS general substrate transporter"/>
    <property type="match status" value="1"/>
</dbReference>
<feature type="transmembrane region" description="Helical" evidence="6">
    <location>
        <begin position="138"/>
        <end position="159"/>
    </location>
</feature>
<proteinExistence type="inferred from homology"/>
<accession>A0AAD2HGF3</accession>
<evidence type="ECO:0000256" key="1">
    <source>
        <dbReference type="ARBA" id="ARBA00004141"/>
    </source>
</evidence>
<feature type="transmembrane region" description="Helical" evidence="6">
    <location>
        <begin position="293"/>
        <end position="314"/>
    </location>
</feature>
<evidence type="ECO:0000259" key="7">
    <source>
        <dbReference type="PROSITE" id="PS50850"/>
    </source>
</evidence>
<feature type="transmembrane region" description="Helical" evidence="6">
    <location>
        <begin position="468"/>
        <end position="484"/>
    </location>
</feature>
<dbReference type="EMBL" id="CAVNYO010000405">
    <property type="protein sequence ID" value="CAK5275332.1"/>
    <property type="molecule type" value="Genomic_DNA"/>
</dbReference>
<feature type="transmembrane region" description="Helical" evidence="6">
    <location>
        <begin position="505"/>
        <end position="526"/>
    </location>
</feature>
<evidence type="ECO:0000313" key="8">
    <source>
        <dbReference type="EMBL" id="CAK5275332.1"/>
    </source>
</evidence>
<dbReference type="InterPro" id="IPR036259">
    <property type="entry name" value="MFS_trans_sf"/>
</dbReference>
<dbReference type="InterPro" id="IPR005829">
    <property type="entry name" value="Sugar_transporter_CS"/>
</dbReference>
<comment type="caution">
    <text evidence="8">The sequence shown here is derived from an EMBL/GenBank/DDBJ whole genome shotgun (WGS) entry which is preliminary data.</text>
</comment>
<feature type="transmembrane region" description="Helical" evidence="6">
    <location>
        <begin position="413"/>
        <end position="434"/>
    </location>
</feature>
<comment type="subcellular location">
    <subcellularLocation>
        <location evidence="1">Membrane</location>
        <topology evidence="1">Multi-pass membrane protein</topology>
    </subcellularLocation>
</comment>
<feature type="transmembrane region" description="Helical" evidence="6">
    <location>
        <begin position="260"/>
        <end position="281"/>
    </location>
</feature>
<feature type="transmembrane region" description="Helical" evidence="6">
    <location>
        <begin position="441"/>
        <end position="462"/>
    </location>
</feature>
<keyword evidence="3 6" id="KW-0812">Transmembrane</keyword>
<dbReference type="PANTHER" id="PTHR48022">
    <property type="entry name" value="PLASTIDIC GLUCOSE TRANSPORTER 4"/>
    <property type="match status" value="1"/>
</dbReference>
<evidence type="ECO:0000256" key="3">
    <source>
        <dbReference type="ARBA" id="ARBA00022692"/>
    </source>
</evidence>